<name>A0A1R1PTL0_ZANCU</name>
<evidence type="ECO:0000313" key="2">
    <source>
        <dbReference type="EMBL" id="OMH84287.1"/>
    </source>
</evidence>
<accession>A0A1R1PTL0</accession>
<feature type="region of interest" description="Disordered" evidence="1">
    <location>
        <begin position="1"/>
        <end position="27"/>
    </location>
</feature>
<sequence>MDSQNSNKRTFEKFEEGIPENSQASDKKKANLAVEHTCDQEECECCGLGEVELDEEAIKDMTARELFEAAVVESKHLEKAEFPVLVKLFETALEKYENAWESEKIKLNDPKNVDCEKIKTVELGIEYLECKNAFFEFLRTVVDKPQLIEVIDFIQNSLNEFSSVSQNKPEKEILQRISLGKLKFYGQKFKTEVLIELVENEKWKLIDESDDEADSEEEPENMIENASQLVFNNDEAVNTQDFKIPSIKDFSQQKSSCMSKLKFYGQKFKTEVLIELVENEKWKLIDESDDEADSEEEPENMIENASQLVFNNDEAVNTQDFKIPSIKDFSQQKSSCMSSAIIDNLVGTMSAMLPEDVIWKILY</sequence>
<dbReference type="EMBL" id="LSSK01000221">
    <property type="protein sequence ID" value="OMH84287.1"/>
    <property type="molecule type" value="Genomic_DNA"/>
</dbReference>
<evidence type="ECO:0000256" key="1">
    <source>
        <dbReference type="SAM" id="MobiDB-lite"/>
    </source>
</evidence>
<organism evidence="2 3">
    <name type="scientific">Zancudomyces culisetae</name>
    <name type="common">Gut fungus</name>
    <name type="synonym">Smittium culisetae</name>
    <dbReference type="NCBI Taxonomy" id="1213189"/>
    <lineage>
        <taxon>Eukaryota</taxon>
        <taxon>Fungi</taxon>
        <taxon>Fungi incertae sedis</taxon>
        <taxon>Zoopagomycota</taxon>
        <taxon>Kickxellomycotina</taxon>
        <taxon>Harpellomycetes</taxon>
        <taxon>Harpellales</taxon>
        <taxon>Legeriomycetaceae</taxon>
        <taxon>Zancudomyces</taxon>
    </lineage>
</organism>
<evidence type="ECO:0000313" key="3">
    <source>
        <dbReference type="Proteomes" id="UP000188320"/>
    </source>
</evidence>
<comment type="caution">
    <text evidence="2">The sequence shown here is derived from an EMBL/GenBank/DDBJ whole genome shotgun (WGS) entry which is preliminary data.</text>
</comment>
<dbReference type="Proteomes" id="UP000188320">
    <property type="component" value="Unassembled WGS sequence"/>
</dbReference>
<protein>
    <submittedName>
        <fullName evidence="2">Uncharacterized protein</fullName>
    </submittedName>
</protein>
<dbReference type="AlphaFoldDB" id="A0A1R1PTL0"/>
<keyword evidence="3" id="KW-1185">Reference proteome</keyword>
<reference evidence="3" key="1">
    <citation type="submission" date="2017-01" db="EMBL/GenBank/DDBJ databases">
        <authorList>
            <person name="Wang Y."/>
            <person name="White M."/>
            <person name="Kvist S."/>
            <person name="Moncalvo J.-M."/>
        </authorList>
    </citation>
    <scope>NUCLEOTIDE SEQUENCE [LARGE SCALE GENOMIC DNA]</scope>
    <source>
        <strain evidence="3">COL-18-3</strain>
    </source>
</reference>
<proteinExistence type="predicted"/>
<gene>
    <name evidence="2" type="ORF">AX774_g2197</name>
</gene>